<sequence>MVMKLDDWLSFLYNIVFAYYSIKILYHIILHTYVYFFAPPKNLQKLARSNWAAVTGATDGIGKGYVTELAKRGFNVILISRNPQKLDDVKYSMRLDFPNVQFETISFDFSTTSVDEYKRVFGDKLHKIGLLVNNVGCSYTVPDKFHLISGTEVKNMVNINMFSTMIMCKLVLKQMEERGSGIIVNVGSASESLNFAYYSAYCGIKRGLRRFSDSLRVEYPMLTIQYTMPGWVATNLSKTNALSVTVRTAEEYSEAAVKTIGYCHTTRGFWSHQLQFDILESLPCFITDPLFELILRMKNLSLSLFRFYLDMRRRNDVRFRRVRNRALEMQVRRQFEAMGVARRVQEAADLANLDENQSRWRSAHRLPLRLLRYAANQITHIRRLISRKQVSLPESRSLSDASATDSEVSYDSRQSGHEPWPMSSIIGEHMTKRVRHVIEQPPLDDKTVDEHSWNPEDCSGNLFFENDTRTVHRHPVAQSTDAIRGKQGYSRGTHIWSIHWPKKQRGTHAVIGVCTKEQPLQANGYCNLIGGSEHSFGYDIVRQKCVHDEKNFPPWDYPQAKARFDHIYPETLYCILDMEDGSLAFASDRHYFGIAFKNLKGLTLFPAVSAVWGFCQVSIAYMGSVHKPHTLQELCCHKIRSRLEDPCAFVQSVSTLGLSPAVERLLRGTFALNTAFLNLRNRTLRKRNRMEAQRLGLIVMPPSQILLEPSEQDDQTDSEPDEVQNPEHQQKDSEHNEERRHYNEERHYDAQNPYSF</sequence>
<dbReference type="Gene3D" id="2.60.120.920">
    <property type="match status" value="1"/>
</dbReference>
<evidence type="ECO:0000313" key="7">
    <source>
        <dbReference type="Proteomes" id="UP000614601"/>
    </source>
</evidence>
<keyword evidence="4" id="KW-0472">Membrane</keyword>
<dbReference type="Pfam" id="PF00106">
    <property type="entry name" value="adh_short"/>
    <property type="match status" value="1"/>
</dbReference>
<protein>
    <recommendedName>
        <fullName evidence="5">B30.2/SPRY domain-containing protein</fullName>
    </recommendedName>
</protein>
<evidence type="ECO:0000313" key="6">
    <source>
        <dbReference type="EMBL" id="CAD5212591.1"/>
    </source>
</evidence>
<feature type="region of interest" description="Disordered" evidence="3">
    <location>
        <begin position="707"/>
        <end position="756"/>
    </location>
</feature>
<dbReference type="Gene3D" id="3.40.50.720">
    <property type="entry name" value="NAD(P)-binding Rossmann-like Domain"/>
    <property type="match status" value="1"/>
</dbReference>
<dbReference type="InterPro" id="IPR051019">
    <property type="entry name" value="VLCFA-Steroid_DH"/>
</dbReference>
<dbReference type="SUPFAM" id="SSF49899">
    <property type="entry name" value="Concanavalin A-like lectins/glucanases"/>
    <property type="match status" value="1"/>
</dbReference>
<dbReference type="InterPro" id="IPR036291">
    <property type="entry name" value="NAD(P)-bd_dom_sf"/>
</dbReference>
<feature type="domain" description="B30.2/SPRY" evidence="5">
    <location>
        <begin position="430"/>
        <end position="626"/>
    </location>
</feature>
<keyword evidence="7" id="KW-1185">Reference proteome</keyword>
<dbReference type="GO" id="GO:0016491">
    <property type="term" value="F:oxidoreductase activity"/>
    <property type="evidence" value="ECO:0007669"/>
    <property type="project" value="UniProtKB-KW"/>
</dbReference>
<dbReference type="SUPFAM" id="SSF51735">
    <property type="entry name" value="NAD(P)-binding Rossmann-fold domains"/>
    <property type="match status" value="1"/>
</dbReference>
<feature type="compositionally biased region" description="Acidic residues" evidence="3">
    <location>
        <begin position="710"/>
        <end position="724"/>
    </location>
</feature>
<dbReference type="AlphaFoldDB" id="A0A811KA21"/>
<dbReference type="PROSITE" id="PS50188">
    <property type="entry name" value="B302_SPRY"/>
    <property type="match status" value="1"/>
</dbReference>
<name>A0A811KA21_9BILA</name>
<keyword evidence="4" id="KW-0812">Transmembrane</keyword>
<keyword evidence="4" id="KW-1133">Transmembrane helix</keyword>
<dbReference type="InterPro" id="IPR013320">
    <property type="entry name" value="ConA-like_dom_sf"/>
</dbReference>
<feature type="region of interest" description="Disordered" evidence="3">
    <location>
        <begin position="395"/>
        <end position="423"/>
    </location>
</feature>
<dbReference type="EMBL" id="CAJFDH010000002">
    <property type="protein sequence ID" value="CAD5212591.1"/>
    <property type="molecule type" value="Genomic_DNA"/>
</dbReference>
<dbReference type="Proteomes" id="UP000783686">
    <property type="component" value="Unassembled WGS sequence"/>
</dbReference>
<dbReference type="InterPro" id="IPR003877">
    <property type="entry name" value="SPRY_dom"/>
</dbReference>
<organism evidence="6 7">
    <name type="scientific">Bursaphelenchus okinawaensis</name>
    <dbReference type="NCBI Taxonomy" id="465554"/>
    <lineage>
        <taxon>Eukaryota</taxon>
        <taxon>Metazoa</taxon>
        <taxon>Ecdysozoa</taxon>
        <taxon>Nematoda</taxon>
        <taxon>Chromadorea</taxon>
        <taxon>Rhabditida</taxon>
        <taxon>Tylenchina</taxon>
        <taxon>Tylenchomorpha</taxon>
        <taxon>Aphelenchoidea</taxon>
        <taxon>Aphelenchoididae</taxon>
        <taxon>Bursaphelenchus</taxon>
    </lineage>
</organism>
<dbReference type="InterPro" id="IPR002347">
    <property type="entry name" value="SDR_fam"/>
</dbReference>
<dbReference type="SMART" id="SM00449">
    <property type="entry name" value="SPRY"/>
    <property type="match status" value="1"/>
</dbReference>
<dbReference type="InterPro" id="IPR001870">
    <property type="entry name" value="B30.2/SPRY"/>
</dbReference>
<dbReference type="GO" id="GO:0005783">
    <property type="term" value="C:endoplasmic reticulum"/>
    <property type="evidence" value="ECO:0007669"/>
    <property type="project" value="TreeGrafter"/>
</dbReference>
<feature type="compositionally biased region" description="Polar residues" evidence="3">
    <location>
        <begin position="395"/>
        <end position="413"/>
    </location>
</feature>
<dbReference type="InterPro" id="IPR043136">
    <property type="entry name" value="B30.2/SPRY_sf"/>
</dbReference>
<comment type="caution">
    <text evidence="6">The sequence shown here is derived from an EMBL/GenBank/DDBJ whole genome shotgun (WGS) entry which is preliminary data.</text>
</comment>
<dbReference type="OrthoDB" id="5545019at2759"/>
<dbReference type="EMBL" id="CAJFCW020000002">
    <property type="protein sequence ID" value="CAG9096799.1"/>
    <property type="molecule type" value="Genomic_DNA"/>
</dbReference>
<reference evidence="6" key="1">
    <citation type="submission" date="2020-09" db="EMBL/GenBank/DDBJ databases">
        <authorList>
            <person name="Kikuchi T."/>
        </authorList>
    </citation>
    <scope>NUCLEOTIDE SEQUENCE</scope>
    <source>
        <strain evidence="6">SH1</strain>
    </source>
</reference>
<dbReference type="CDD" id="cd05356">
    <property type="entry name" value="17beta-HSD1_like_SDR_c"/>
    <property type="match status" value="1"/>
</dbReference>
<keyword evidence="2" id="KW-0560">Oxidoreductase</keyword>
<accession>A0A811KA21</accession>
<evidence type="ECO:0000256" key="3">
    <source>
        <dbReference type="SAM" id="MobiDB-lite"/>
    </source>
</evidence>
<dbReference type="Pfam" id="PF00622">
    <property type="entry name" value="SPRY"/>
    <property type="match status" value="1"/>
</dbReference>
<evidence type="ECO:0000256" key="1">
    <source>
        <dbReference type="ARBA" id="ARBA00006484"/>
    </source>
</evidence>
<gene>
    <name evidence="6" type="ORF">BOKJ2_LOCUS4392</name>
</gene>
<dbReference type="Proteomes" id="UP000614601">
    <property type="component" value="Unassembled WGS sequence"/>
</dbReference>
<evidence type="ECO:0000256" key="2">
    <source>
        <dbReference type="ARBA" id="ARBA00023002"/>
    </source>
</evidence>
<dbReference type="PANTHER" id="PTHR43899">
    <property type="entry name" value="RH59310P"/>
    <property type="match status" value="1"/>
</dbReference>
<comment type="similarity">
    <text evidence="1">Belongs to the short-chain dehydrogenases/reductases (SDR) family.</text>
</comment>
<dbReference type="PRINTS" id="PR00081">
    <property type="entry name" value="GDHRDH"/>
</dbReference>
<proteinExistence type="inferred from homology"/>
<feature type="compositionally biased region" description="Basic and acidic residues" evidence="3">
    <location>
        <begin position="728"/>
        <end position="749"/>
    </location>
</feature>
<feature type="transmembrane region" description="Helical" evidence="4">
    <location>
        <begin position="12"/>
        <end position="36"/>
    </location>
</feature>
<evidence type="ECO:0000256" key="4">
    <source>
        <dbReference type="SAM" id="Phobius"/>
    </source>
</evidence>
<dbReference type="PANTHER" id="PTHR43899:SF13">
    <property type="entry name" value="RH59310P"/>
    <property type="match status" value="1"/>
</dbReference>
<evidence type="ECO:0000259" key="5">
    <source>
        <dbReference type="PROSITE" id="PS50188"/>
    </source>
</evidence>